<comment type="similarity">
    <text evidence="1 2">Belongs to the phD/YefM antitoxin family.</text>
</comment>
<dbReference type="Gene3D" id="3.40.1620.10">
    <property type="entry name" value="YefM-like domain"/>
    <property type="match status" value="1"/>
</dbReference>
<dbReference type="InterPro" id="IPR036165">
    <property type="entry name" value="YefM-like_sf"/>
</dbReference>
<dbReference type="AlphaFoldDB" id="A0A0J1CT27"/>
<dbReference type="SUPFAM" id="SSF143120">
    <property type="entry name" value="YefM-like"/>
    <property type="match status" value="1"/>
</dbReference>
<keyword evidence="4" id="KW-1185">Reference proteome</keyword>
<organism evidence="3 4">
    <name type="scientific">Caballeronia mineralivorans PML1(12)</name>
    <dbReference type="NCBI Taxonomy" id="908627"/>
    <lineage>
        <taxon>Bacteria</taxon>
        <taxon>Pseudomonadati</taxon>
        <taxon>Pseudomonadota</taxon>
        <taxon>Betaproteobacteria</taxon>
        <taxon>Burkholderiales</taxon>
        <taxon>Burkholderiaceae</taxon>
        <taxon>Caballeronia</taxon>
    </lineage>
</organism>
<dbReference type="Pfam" id="PF02604">
    <property type="entry name" value="PhdYeFM_antitox"/>
    <property type="match status" value="1"/>
</dbReference>
<comment type="function">
    <text evidence="2">Antitoxin component of a type II toxin-antitoxin (TA) system.</text>
</comment>
<evidence type="ECO:0000256" key="2">
    <source>
        <dbReference type="RuleBase" id="RU362080"/>
    </source>
</evidence>
<dbReference type="OrthoDB" id="6985851at2"/>
<comment type="caution">
    <text evidence="3">The sequence shown here is derived from an EMBL/GenBank/DDBJ whole genome shotgun (WGS) entry which is preliminary data.</text>
</comment>
<name>A0A0J1CT27_9BURK</name>
<evidence type="ECO:0000256" key="1">
    <source>
        <dbReference type="ARBA" id="ARBA00009981"/>
    </source>
</evidence>
<evidence type="ECO:0000313" key="3">
    <source>
        <dbReference type="EMBL" id="KLU23446.1"/>
    </source>
</evidence>
<proteinExistence type="inferred from homology"/>
<accession>A0A0J1CT27</accession>
<reference evidence="3 4" key="1">
    <citation type="journal article" date="2015" name="Genome Announc.">
        <title>Draft Genome Sequence of Burkholderia sp. Strain PML1(12), an Ectomycorrhizosphere-Inhabiting Bacterium with Effective Mineral-Weathering Ability.</title>
        <authorList>
            <person name="Uroz S."/>
            <person name="Oger P."/>
        </authorList>
    </citation>
    <scope>NUCLEOTIDE SEQUENCE [LARGE SCALE GENOMIC DNA]</scope>
    <source>
        <strain evidence="4">PML1(12)</strain>
    </source>
</reference>
<evidence type="ECO:0000313" key="4">
    <source>
        <dbReference type="Proteomes" id="UP000035963"/>
    </source>
</evidence>
<sequence>MITELPNIQELPRQNASQVKNKWADLVRQVRQSGSVAVTNHSAVEMVLLDASTYQQLTEEIQALKAREQTALDELTNRFNARLAVLQQPDAAQKLKSLFDAKGVLTKRPKAGASY</sequence>
<dbReference type="NCBIfam" id="TIGR01552">
    <property type="entry name" value="phd_fam"/>
    <property type="match status" value="1"/>
</dbReference>
<dbReference type="EMBL" id="AEJF01000148">
    <property type="protein sequence ID" value="KLU23446.1"/>
    <property type="molecule type" value="Genomic_DNA"/>
</dbReference>
<dbReference type="Proteomes" id="UP000035963">
    <property type="component" value="Unassembled WGS sequence"/>
</dbReference>
<dbReference type="InterPro" id="IPR006442">
    <property type="entry name" value="Antitoxin_Phd/YefM"/>
</dbReference>
<protein>
    <recommendedName>
        <fullName evidence="2">Antitoxin</fullName>
    </recommendedName>
</protein>
<gene>
    <name evidence="3" type="ORF">EOS_25170</name>
</gene>
<dbReference type="PATRIC" id="fig|908627.4.peg.5615"/>
<dbReference type="RefSeq" id="WP_047894897.1">
    <property type="nucleotide sequence ID" value="NZ_AEJF01000148.1"/>
</dbReference>